<evidence type="ECO:0000313" key="6">
    <source>
        <dbReference type="EMBL" id="SFK31056.1"/>
    </source>
</evidence>
<dbReference type="PROSITE" id="PS50931">
    <property type="entry name" value="HTH_LYSR"/>
    <property type="match status" value="1"/>
</dbReference>
<keyword evidence="2" id="KW-0805">Transcription regulation</keyword>
<dbReference type="InterPro" id="IPR058163">
    <property type="entry name" value="LysR-type_TF_proteobact-type"/>
</dbReference>
<evidence type="ECO:0000313" key="7">
    <source>
        <dbReference type="Proteomes" id="UP000199598"/>
    </source>
</evidence>
<dbReference type="EMBL" id="FOSK01000004">
    <property type="protein sequence ID" value="SFK31056.1"/>
    <property type="molecule type" value="Genomic_DNA"/>
</dbReference>
<protein>
    <submittedName>
        <fullName evidence="6">Transcriptional regulator, LysR family</fullName>
    </submittedName>
</protein>
<sequence>MFKKPSADRLLEFKAIVDCGSIMAAAEHLQMTRPTLSRRLGDLEKMLGVRLLQRNTRSLFPTVAGKELYHRATRVVADIDAAWTAVQNYDSEPSGPLCVSLPESDMLAVPLFTEFAAKYPKVSLDVVVTNRRTNFRAAGVDVAMCFGPVRDPDLIVKKLFLSRRIPMATKGYLDAAGTPATPEQLADHKCITLRDSDGLPETRWPTTAGGSIEIQPRLLSAGFRLMLQAVHSGLGIGLLPESELAKNPELVALFPDEVQSLKNFSLVYVERDFQLPHVRAFVDEASIFWKRWIEEW</sequence>
<dbReference type="InterPro" id="IPR036388">
    <property type="entry name" value="WH-like_DNA-bd_sf"/>
</dbReference>
<gene>
    <name evidence="6" type="ORF">SAMN04488518_10414</name>
</gene>
<evidence type="ECO:0000259" key="5">
    <source>
        <dbReference type="PROSITE" id="PS50931"/>
    </source>
</evidence>
<keyword evidence="7" id="KW-1185">Reference proteome</keyword>
<dbReference type="SUPFAM" id="SSF53850">
    <property type="entry name" value="Periplasmic binding protein-like II"/>
    <property type="match status" value="1"/>
</dbReference>
<accession>A0A1I3YIN5</accession>
<dbReference type="CDD" id="cd08422">
    <property type="entry name" value="PBP2_CrgA_like"/>
    <property type="match status" value="1"/>
</dbReference>
<dbReference type="InterPro" id="IPR036390">
    <property type="entry name" value="WH_DNA-bd_sf"/>
</dbReference>
<dbReference type="Gene3D" id="3.40.190.10">
    <property type="entry name" value="Periplasmic binding protein-like II"/>
    <property type="match status" value="2"/>
</dbReference>
<dbReference type="Proteomes" id="UP000199598">
    <property type="component" value="Unassembled WGS sequence"/>
</dbReference>
<name>A0A1I3YIN5_9HYPH</name>
<evidence type="ECO:0000256" key="1">
    <source>
        <dbReference type="ARBA" id="ARBA00009437"/>
    </source>
</evidence>
<dbReference type="InterPro" id="IPR000847">
    <property type="entry name" value="LysR_HTH_N"/>
</dbReference>
<evidence type="ECO:0000256" key="4">
    <source>
        <dbReference type="ARBA" id="ARBA00023163"/>
    </source>
</evidence>
<evidence type="ECO:0000256" key="3">
    <source>
        <dbReference type="ARBA" id="ARBA00023125"/>
    </source>
</evidence>
<organism evidence="6 7">
    <name type="scientific">Pseudovibrio ascidiaceicola</name>
    <dbReference type="NCBI Taxonomy" id="285279"/>
    <lineage>
        <taxon>Bacteria</taxon>
        <taxon>Pseudomonadati</taxon>
        <taxon>Pseudomonadota</taxon>
        <taxon>Alphaproteobacteria</taxon>
        <taxon>Hyphomicrobiales</taxon>
        <taxon>Stappiaceae</taxon>
        <taxon>Pseudovibrio</taxon>
    </lineage>
</organism>
<reference evidence="6 7" key="1">
    <citation type="submission" date="2016-10" db="EMBL/GenBank/DDBJ databases">
        <authorList>
            <person name="Varghese N."/>
            <person name="Submissions S."/>
        </authorList>
    </citation>
    <scope>NUCLEOTIDE SEQUENCE [LARGE SCALE GENOMIC DNA]</scope>
    <source>
        <strain evidence="6 7">DSM 16392</strain>
    </source>
</reference>
<dbReference type="PANTHER" id="PTHR30537">
    <property type="entry name" value="HTH-TYPE TRANSCRIPTIONAL REGULATOR"/>
    <property type="match status" value="1"/>
</dbReference>
<proteinExistence type="inferred from homology"/>
<dbReference type="RefSeq" id="WP_093518566.1">
    <property type="nucleotide sequence ID" value="NZ_FOSK01000004.1"/>
</dbReference>
<dbReference type="Pfam" id="PF03466">
    <property type="entry name" value="LysR_substrate"/>
    <property type="match status" value="1"/>
</dbReference>
<dbReference type="Gene3D" id="1.10.10.10">
    <property type="entry name" value="Winged helix-like DNA-binding domain superfamily/Winged helix DNA-binding domain"/>
    <property type="match status" value="1"/>
</dbReference>
<comment type="caution">
    <text evidence="6">The sequence shown here is derived from an EMBL/GenBank/DDBJ whole genome shotgun (WGS) entry which is preliminary data.</text>
</comment>
<dbReference type="Pfam" id="PF00126">
    <property type="entry name" value="HTH_1"/>
    <property type="match status" value="1"/>
</dbReference>
<evidence type="ECO:0000256" key="2">
    <source>
        <dbReference type="ARBA" id="ARBA00023015"/>
    </source>
</evidence>
<dbReference type="PANTHER" id="PTHR30537:SF68">
    <property type="entry name" value="TRANSCRIPTIONAL REGULATOR-RELATED"/>
    <property type="match status" value="1"/>
</dbReference>
<dbReference type="SUPFAM" id="SSF46785">
    <property type="entry name" value="Winged helix' DNA-binding domain"/>
    <property type="match status" value="1"/>
</dbReference>
<dbReference type="InterPro" id="IPR005119">
    <property type="entry name" value="LysR_subst-bd"/>
</dbReference>
<comment type="similarity">
    <text evidence="1">Belongs to the LysR transcriptional regulatory family.</text>
</comment>
<keyword evidence="3" id="KW-0238">DNA-binding</keyword>
<feature type="domain" description="HTH lysR-type" evidence="5">
    <location>
        <begin position="13"/>
        <end position="62"/>
    </location>
</feature>
<keyword evidence="4" id="KW-0804">Transcription</keyword>